<evidence type="ECO:0000256" key="2">
    <source>
        <dbReference type="SAM" id="SignalP"/>
    </source>
</evidence>
<evidence type="ECO:0000313" key="3">
    <source>
        <dbReference type="EMBL" id="SIO10058.1"/>
    </source>
</evidence>
<name>A0A1N6GRA9_9BURK</name>
<feature type="compositionally biased region" description="Basic and acidic residues" evidence="1">
    <location>
        <begin position="104"/>
        <end position="113"/>
    </location>
</feature>
<protein>
    <recommendedName>
        <fullName evidence="5">DNA repair protein</fullName>
    </recommendedName>
</protein>
<dbReference type="RefSeq" id="WP_074294428.1">
    <property type="nucleotide sequence ID" value="NZ_FSRU01000001.1"/>
</dbReference>
<dbReference type="AlphaFoldDB" id="A0A1N6GRA9"/>
<feature type="signal peptide" evidence="2">
    <location>
        <begin position="1"/>
        <end position="30"/>
    </location>
</feature>
<evidence type="ECO:0008006" key="5">
    <source>
        <dbReference type="Google" id="ProtNLM"/>
    </source>
</evidence>
<feature type="region of interest" description="Disordered" evidence="1">
    <location>
        <begin position="83"/>
        <end position="113"/>
    </location>
</feature>
<reference evidence="3 4" key="1">
    <citation type="submission" date="2016-11" db="EMBL/GenBank/DDBJ databases">
        <authorList>
            <person name="Jaros S."/>
            <person name="Januszkiewicz K."/>
            <person name="Wedrychowicz H."/>
        </authorList>
    </citation>
    <scope>NUCLEOTIDE SEQUENCE [LARGE SCALE GENOMIC DNA]</scope>
    <source>
        <strain evidence="3 4">GAS95</strain>
    </source>
</reference>
<dbReference type="Proteomes" id="UP000185151">
    <property type="component" value="Unassembled WGS sequence"/>
</dbReference>
<dbReference type="OrthoDB" id="7032041at2"/>
<organism evidence="3 4">
    <name type="scientific">Paraburkholderia phenazinium</name>
    <dbReference type="NCBI Taxonomy" id="60549"/>
    <lineage>
        <taxon>Bacteria</taxon>
        <taxon>Pseudomonadati</taxon>
        <taxon>Pseudomonadota</taxon>
        <taxon>Betaproteobacteria</taxon>
        <taxon>Burkholderiales</taxon>
        <taxon>Burkholderiaceae</taxon>
        <taxon>Paraburkholderia</taxon>
    </lineage>
</organism>
<evidence type="ECO:0000313" key="4">
    <source>
        <dbReference type="Proteomes" id="UP000185151"/>
    </source>
</evidence>
<evidence type="ECO:0000256" key="1">
    <source>
        <dbReference type="SAM" id="MobiDB-lite"/>
    </source>
</evidence>
<proteinExistence type="predicted"/>
<dbReference type="EMBL" id="FSRU01000001">
    <property type="protein sequence ID" value="SIO10058.1"/>
    <property type="molecule type" value="Genomic_DNA"/>
</dbReference>
<gene>
    <name evidence="3" type="ORF">SAMN05444165_0919</name>
</gene>
<accession>A0A1N6GRA9</accession>
<keyword evidence="4" id="KW-1185">Reference proteome</keyword>
<feature type="chain" id="PRO_5012500899" description="DNA repair protein" evidence="2">
    <location>
        <begin position="31"/>
        <end position="225"/>
    </location>
</feature>
<keyword evidence="2" id="KW-0732">Signal</keyword>
<sequence>MRTSTQACHRILLAAGLLGGLLCVAAPASAQSIEDRLRSQLRTTTQQLRDLQDGQAQLQADKAQAEQQRDKAQADLKQAQADLAAAKGNSGEQAAAQRSLAAEKASHAKDDQQLAKYRSAYEDLVAQSRSHDAERTQAEGQLKTASAQLQTCEAKNAQLYEVGHEILDAYEHVGFGTYLKSREPFAQSARVKYDEIGQDFGDKLYAGKFDPRAAAAPASAPAASK</sequence>
<dbReference type="Gene3D" id="1.10.287.1490">
    <property type="match status" value="1"/>
</dbReference>